<dbReference type="GO" id="GO:0005524">
    <property type="term" value="F:ATP binding"/>
    <property type="evidence" value="ECO:0007669"/>
    <property type="project" value="UniProtKB-KW"/>
</dbReference>
<dbReference type="InterPro" id="IPR014729">
    <property type="entry name" value="Rossmann-like_a/b/a_fold"/>
</dbReference>
<dbReference type="InterPro" id="IPR029055">
    <property type="entry name" value="Ntn_hydrolases_N"/>
</dbReference>
<dbReference type="SUPFAM" id="SSF56235">
    <property type="entry name" value="N-terminal nucleophile aminohydrolases (Ntn hydrolases)"/>
    <property type="match status" value="1"/>
</dbReference>
<dbReference type="CDD" id="cd00712">
    <property type="entry name" value="AsnB"/>
    <property type="match status" value="1"/>
</dbReference>
<evidence type="ECO:0000256" key="7">
    <source>
        <dbReference type="ARBA" id="ARBA00048741"/>
    </source>
</evidence>
<feature type="binding site" evidence="9">
    <location>
        <position position="271"/>
    </location>
    <ligand>
        <name>ATP</name>
        <dbReference type="ChEBI" id="CHEBI:30616"/>
    </ligand>
</feature>
<evidence type="ECO:0000259" key="11">
    <source>
        <dbReference type="PROSITE" id="PS51278"/>
    </source>
</evidence>
<comment type="pathway">
    <text evidence="1">Amino-acid biosynthesis; L-asparagine biosynthesis; L-asparagine from L-aspartate (L-Gln route): step 1/1.</text>
</comment>
<evidence type="ECO:0000256" key="3">
    <source>
        <dbReference type="ARBA" id="ARBA00012737"/>
    </source>
</evidence>
<dbReference type="Pfam" id="PF13537">
    <property type="entry name" value="GATase_7"/>
    <property type="match status" value="1"/>
</dbReference>
<keyword evidence="8" id="KW-0028">Amino-acid biosynthesis</keyword>
<dbReference type="EMBL" id="CP001672">
    <property type="protein sequence ID" value="ACT47822.1"/>
    <property type="molecule type" value="Genomic_DNA"/>
</dbReference>
<keyword evidence="6 8" id="KW-0315">Glutamine amidotransferase</keyword>
<sequence>MCGFLFQVSASTPVNTQLFSQALDSMRWRGPDAQSLVTEQHGKVKVGHCRLSIIDPLARSDQPMLSNCGRYLIAFNGEIYNHLDLRRELGLQCRTTSDTETILEAYVKIGKQVFPKLDGMFALVIYDKHTSKWIAARDAFGIKPLFIYKSKESVILSSEASAIAFMTKADVSMQSIEEWRLIRRPIPGKTFFEGVDELLPGTVIDSDGNATGHWQWAASEHIFNQEQFEDLLTKSVKAHELSDVENVSLLSGGLDSALISALSTVEKCYTVGLVQNNEFLGAEDTAQHLQRDLIKVSLSEDELVAAWQDLTKLRGEPIGLPNEGLIYSVCKAMSPKQKVVLTGEGADELLFGYDGIYRWALGSTPLEPASFLSRYGYSSVAATERLLDYVSDLMRNKQSIDFVEDFFYQLHLPGLLRRMDFASMAASKEARVPFVDKALVAYMYRQSAQIKINDEHSKIPLRLFAKKLGLDGALNRKKIGFSAQLNQAASRYDDYGSFQKIILESLRW</sequence>
<dbReference type="NCBIfam" id="TIGR01536">
    <property type="entry name" value="asn_synth_AEB"/>
    <property type="match status" value="1"/>
</dbReference>
<dbReference type="Pfam" id="PF00733">
    <property type="entry name" value="Asn_synthase"/>
    <property type="match status" value="1"/>
</dbReference>
<evidence type="ECO:0000256" key="5">
    <source>
        <dbReference type="ARBA" id="ARBA00022840"/>
    </source>
</evidence>
<comment type="catalytic activity">
    <reaction evidence="7">
        <text>L-aspartate + L-glutamine + ATP + H2O = L-asparagine + L-glutamate + AMP + diphosphate + H(+)</text>
        <dbReference type="Rhea" id="RHEA:12228"/>
        <dbReference type="ChEBI" id="CHEBI:15377"/>
        <dbReference type="ChEBI" id="CHEBI:15378"/>
        <dbReference type="ChEBI" id="CHEBI:29985"/>
        <dbReference type="ChEBI" id="CHEBI:29991"/>
        <dbReference type="ChEBI" id="CHEBI:30616"/>
        <dbReference type="ChEBI" id="CHEBI:33019"/>
        <dbReference type="ChEBI" id="CHEBI:58048"/>
        <dbReference type="ChEBI" id="CHEBI:58359"/>
        <dbReference type="ChEBI" id="CHEBI:456215"/>
        <dbReference type="EC" id="6.3.5.4"/>
    </reaction>
</comment>
<evidence type="ECO:0000256" key="8">
    <source>
        <dbReference type="PIRSR" id="PIRSR001589-1"/>
    </source>
</evidence>
<feature type="binding site" evidence="9">
    <location>
        <position position="98"/>
    </location>
    <ligand>
        <name>L-glutamine</name>
        <dbReference type="ChEBI" id="CHEBI:58359"/>
    </ligand>
</feature>
<comment type="similarity">
    <text evidence="2">Belongs to the asparagine synthetase family.</text>
</comment>
<evidence type="ECO:0000256" key="1">
    <source>
        <dbReference type="ARBA" id="ARBA00005187"/>
    </source>
</evidence>
<dbReference type="EC" id="6.3.5.4" evidence="3"/>
<feature type="binding site" evidence="9">
    <location>
        <position position="249"/>
    </location>
    <ligand>
        <name>ATP</name>
        <dbReference type="ChEBI" id="CHEBI:30616"/>
    </ligand>
</feature>
<dbReference type="CDD" id="cd01991">
    <property type="entry name" value="Asn_synthase_B_C"/>
    <property type="match status" value="1"/>
</dbReference>
<dbReference type="InterPro" id="IPR033738">
    <property type="entry name" value="AsnB_N"/>
</dbReference>
<reference evidence="12 13" key="2">
    <citation type="journal article" date="2011" name="J. Bacteriol.">
        <title>Genomes of three methylotrophs from a single niche uncover genetic and metabolic divergence of Methylophilaceae.</title>
        <authorList>
            <person name="Lapidus A."/>
            <person name="Clum A."/>
            <person name="Labutti K."/>
            <person name="Kaluzhnaya M.G."/>
            <person name="Lim S."/>
            <person name="Beck D.A."/>
            <person name="Glavina Del Rio T."/>
            <person name="Nolan M."/>
            <person name="Mavromatis K."/>
            <person name="Huntemann M."/>
            <person name="Lucas S."/>
            <person name="Lidstrom M.E."/>
            <person name="Ivanova N."/>
            <person name="Chistoserdova L."/>
        </authorList>
    </citation>
    <scope>NUCLEOTIDE SEQUENCE [LARGE SCALE GENOMIC DNA]</scope>
    <source>
        <strain evidence="13">JLW8 / ATCC BAA-1282 / DSM 17540</strain>
    </source>
</reference>
<feature type="site" description="Important for beta-aspartyl-AMP intermediate formation" evidence="10">
    <location>
        <position position="344"/>
    </location>
</feature>
<evidence type="ECO:0000256" key="2">
    <source>
        <dbReference type="ARBA" id="ARBA00005752"/>
    </source>
</evidence>
<dbReference type="GO" id="GO:0004066">
    <property type="term" value="F:asparagine synthase (glutamine-hydrolyzing) activity"/>
    <property type="evidence" value="ECO:0007669"/>
    <property type="project" value="UniProtKB-EC"/>
</dbReference>
<dbReference type="Gene3D" id="3.40.50.620">
    <property type="entry name" value="HUPs"/>
    <property type="match status" value="1"/>
</dbReference>
<dbReference type="PANTHER" id="PTHR43284:SF1">
    <property type="entry name" value="ASPARAGINE SYNTHETASE"/>
    <property type="match status" value="1"/>
</dbReference>
<dbReference type="Gene3D" id="3.60.20.10">
    <property type="entry name" value="Glutamine Phosphoribosylpyrophosphate, subunit 1, domain 1"/>
    <property type="match status" value="1"/>
</dbReference>
<proteinExistence type="inferred from homology"/>
<dbReference type="AlphaFoldDB" id="C6WV73"/>
<feature type="domain" description="Glutamine amidotransferase type-2" evidence="11">
    <location>
        <begin position="2"/>
        <end position="209"/>
    </location>
</feature>
<keyword evidence="13" id="KW-1185">Reference proteome</keyword>
<dbReference type="RefSeq" id="WP_015831858.1">
    <property type="nucleotide sequence ID" value="NC_012968.1"/>
</dbReference>
<reference evidence="13" key="1">
    <citation type="submission" date="2009-07" db="EMBL/GenBank/DDBJ databases">
        <title>Complete sequence of Methylotenera mobilis JLW8.</title>
        <authorList>
            <consortium name="US DOE Joint Genome Institute"/>
            <person name="Lucas S."/>
            <person name="Copeland A."/>
            <person name="Lapidus A."/>
            <person name="Glavina del Rio T."/>
            <person name="Tice H."/>
            <person name="Bruce D."/>
            <person name="Goodwin L."/>
            <person name="Pitluck S."/>
            <person name="LaButti K.M."/>
            <person name="Clum A."/>
            <person name="Larimer F."/>
            <person name="Land M."/>
            <person name="Hauser L."/>
            <person name="Kyrpides N."/>
            <person name="Mikhailova N."/>
            <person name="Kayluzhnaya M."/>
            <person name="Chistoserdova L."/>
        </authorList>
    </citation>
    <scope>NUCLEOTIDE SEQUENCE [LARGE SCALE GENOMIC DNA]</scope>
    <source>
        <strain evidence="13">JLW8 / ATCC BAA-1282 / DSM 17540</strain>
    </source>
</reference>
<dbReference type="OrthoDB" id="9763290at2"/>
<keyword evidence="5 9" id="KW-0067">ATP-binding</keyword>
<evidence type="ECO:0000256" key="6">
    <source>
        <dbReference type="ARBA" id="ARBA00022962"/>
    </source>
</evidence>
<accession>C6WV73</accession>
<dbReference type="InterPro" id="IPR001962">
    <property type="entry name" value="Asn_synthase"/>
</dbReference>
<dbReference type="KEGG" id="mmb:Mmol_0913"/>
<dbReference type="InterPro" id="IPR051786">
    <property type="entry name" value="ASN_synthetase/amidase"/>
</dbReference>
<dbReference type="InterPro" id="IPR017932">
    <property type="entry name" value="GATase_2_dom"/>
</dbReference>
<feature type="active site" description="For GATase activity" evidence="8">
    <location>
        <position position="2"/>
    </location>
</feature>
<dbReference type="PANTHER" id="PTHR43284">
    <property type="entry name" value="ASPARAGINE SYNTHETASE (GLUTAMINE-HYDROLYZING)"/>
    <property type="match status" value="1"/>
</dbReference>
<gene>
    <name evidence="12" type="ordered locus">Mmol_0913</name>
</gene>
<protein>
    <recommendedName>
        <fullName evidence="3">asparagine synthase (glutamine-hydrolyzing)</fullName>
        <ecNumber evidence="3">6.3.5.4</ecNumber>
    </recommendedName>
</protein>
<evidence type="ECO:0000256" key="9">
    <source>
        <dbReference type="PIRSR" id="PIRSR001589-2"/>
    </source>
</evidence>
<keyword evidence="4 9" id="KW-0547">Nucleotide-binding</keyword>
<name>C6WV73_METML</name>
<organism evidence="12 13">
    <name type="scientific">Methylotenera mobilis (strain JLW8 / ATCC BAA-1282 / DSM 17540)</name>
    <dbReference type="NCBI Taxonomy" id="583345"/>
    <lineage>
        <taxon>Bacteria</taxon>
        <taxon>Pseudomonadati</taxon>
        <taxon>Pseudomonadota</taxon>
        <taxon>Betaproteobacteria</taxon>
        <taxon>Nitrosomonadales</taxon>
        <taxon>Methylophilaceae</taxon>
        <taxon>Methylotenera</taxon>
    </lineage>
</organism>
<evidence type="ECO:0000256" key="4">
    <source>
        <dbReference type="ARBA" id="ARBA00022741"/>
    </source>
</evidence>
<dbReference type="PIRSF" id="PIRSF001589">
    <property type="entry name" value="Asn_synthetase_glu-h"/>
    <property type="match status" value="1"/>
</dbReference>
<dbReference type="STRING" id="583345.Mmol_0913"/>
<dbReference type="eggNOG" id="COG0367">
    <property type="taxonomic scope" value="Bacteria"/>
</dbReference>
<evidence type="ECO:0000313" key="13">
    <source>
        <dbReference type="Proteomes" id="UP000002742"/>
    </source>
</evidence>
<keyword evidence="8" id="KW-0061">Asparagine biosynthesis</keyword>
<dbReference type="HOGENOM" id="CLU_014658_3_0_4"/>
<dbReference type="PROSITE" id="PS51278">
    <property type="entry name" value="GATASE_TYPE_2"/>
    <property type="match status" value="1"/>
</dbReference>
<dbReference type="InterPro" id="IPR006426">
    <property type="entry name" value="Asn_synth_AEB"/>
</dbReference>
<dbReference type="SUPFAM" id="SSF52402">
    <property type="entry name" value="Adenine nucleotide alpha hydrolases-like"/>
    <property type="match status" value="1"/>
</dbReference>
<evidence type="ECO:0000256" key="10">
    <source>
        <dbReference type="PIRSR" id="PIRSR001589-3"/>
    </source>
</evidence>
<keyword evidence="12" id="KW-0436">Ligase</keyword>
<dbReference type="Proteomes" id="UP000002742">
    <property type="component" value="Chromosome"/>
</dbReference>
<dbReference type="GO" id="GO:0006529">
    <property type="term" value="P:asparagine biosynthetic process"/>
    <property type="evidence" value="ECO:0007669"/>
    <property type="project" value="UniProtKB-KW"/>
</dbReference>
<evidence type="ECO:0000313" key="12">
    <source>
        <dbReference type="EMBL" id="ACT47822.1"/>
    </source>
</evidence>